<organism evidence="3 4">
    <name type="scientific">Bremerella alba</name>
    <dbReference type="NCBI Taxonomy" id="980252"/>
    <lineage>
        <taxon>Bacteria</taxon>
        <taxon>Pseudomonadati</taxon>
        <taxon>Planctomycetota</taxon>
        <taxon>Planctomycetia</taxon>
        <taxon>Pirellulales</taxon>
        <taxon>Pirellulaceae</taxon>
        <taxon>Bremerella</taxon>
    </lineage>
</organism>
<comment type="caution">
    <text evidence="3">The sequence shown here is derived from an EMBL/GenBank/DDBJ whole genome shotgun (WGS) entry which is preliminary data.</text>
</comment>
<feature type="domain" description="Gfo/Idh/MocA-like oxidoreductase N-terminal" evidence="1">
    <location>
        <begin position="50"/>
        <end position="173"/>
    </location>
</feature>
<dbReference type="InterPro" id="IPR050463">
    <property type="entry name" value="Gfo/Idh/MocA_oxidrdct_glycsds"/>
</dbReference>
<dbReference type="EMBL" id="JABRWO010000003">
    <property type="protein sequence ID" value="MBA2114118.1"/>
    <property type="molecule type" value="Genomic_DNA"/>
</dbReference>
<dbReference type="AlphaFoldDB" id="A0A7V8V391"/>
<evidence type="ECO:0000313" key="3">
    <source>
        <dbReference type="EMBL" id="MBA2114118.1"/>
    </source>
</evidence>
<dbReference type="Gene3D" id="3.30.360.10">
    <property type="entry name" value="Dihydrodipicolinate Reductase, domain 2"/>
    <property type="match status" value="1"/>
</dbReference>
<dbReference type="SUPFAM" id="SSF55347">
    <property type="entry name" value="Glyceraldehyde-3-phosphate dehydrogenase-like, C-terminal domain"/>
    <property type="match status" value="1"/>
</dbReference>
<evidence type="ECO:0000259" key="1">
    <source>
        <dbReference type="Pfam" id="PF01408"/>
    </source>
</evidence>
<dbReference type="EC" id="1.1.1.18" evidence="3"/>
<dbReference type="SUPFAM" id="SSF51735">
    <property type="entry name" value="NAD(P)-binding Rossmann-fold domains"/>
    <property type="match status" value="1"/>
</dbReference>
<dbReference type="Pfam" id="PF01408">
    <property type="entry name" value="GFO_IDH_MocA"/>
    <property type="match status" value="1"/>
</dbReference>
<keyword evidence="4" id="KW-1185">Reference proteome</keyword>
<protein>
    <submittedName>
        <fullName evidence="3">Inositol 2-dehydrogenase/D-chiro-inositol 3-dehydrogenase</fullName>
        <ecNumber evidence="3">1.1.1.18</ecNumber>
    </submittedName>
</protein>
<dbReference type="InterPro" id="IPR043906">
    <property type="entry name" value="Gfo/Idh/MocA_OxRdtase_bact_C"/>
</dbReference>
<feature type="domain" description="Gfo/Idh/MocA-like oxidoreductase bacterial type C-terminal" evidence="2">
    <location>
        <begin position="365"/>
        <end position="447"/>
    </location>
</feature>
<dbReference type="RefSeq" id="WP_207395603.1">
    <property type="nucleotide sequence ID" value="NZ_JABRWO010000003.1"/>
</dbReference>
<dbReference type="CDD" id="cd06225">
    <property type="entry name" value="HAMP"/>
    <property type="match status" value="1"/>
</dbReference>
<sequence length="450" mass="49777">MQEKPANKSNSFISRRDMIRGATATGVAASLTGRPYAAGASNRPGPNETINMALIGCGHRGVGRVMPDYMMSLPDVRMVAVCDVNDDGRIEKAQAVAGGSRVRKYRDYRKLLEDKDIDAVIVATNGHWHALPTIHACQAGKDVYVEKPAATSIGEGRAMVEAAKKYGRIVQIGTQQRSTEHYQRAAEVIKSGILGEISEVKVWDFDYKFPGFGSPPNSKPPEGLDWDFWVGPSPAQPYNPNKVAQHYWFYDFGNGWEVDWGVHHYDIVHWFMQVNAPKSVTAMGGNHAFPQPCNAQWPDTFSAICEYPSGAISKNGFLMQYSSRVGSRGEKVSHGKCFYGSEASLRIYRGGYEVRAEATKGRELGELIDSFNKTGPKHGQAFVDAMRSRKQPSANIEVGHHSSNPGHLMNISWKVGRTIQWDAKKEQVVGDPEANSLVTKQYRAPWSLKV</sequence>
<dbReference type="Pfam" id="PF19051">
    <property type="entry name" value="GFO_IDH_MocA_C2"/>
    <property type="match status" value="2"/>
</dbReference>
<dbReference type="InterPro" id="IPR006311">
    <property type="entry name" value="TAT_signal"/>
</dbReference>
<evidence type="ECO:0000313" key="4">
    <source>
        <dbReference type="Proteomes" id="UP000551616"/>
    </source>
</evidence>
<name>A0A7V8V391_9BACT</name>
<dbReference type="GO" id="GO:0050112">
    <property type="term" value="F:inositol 2-dehydrogenase (NAD+) activity"/>
    <property type="evidence" value="ECO:0007669"/>
    <property type="project" value="UniProtKB-EC"/>
</dbReference>
<accession>A0A7V8V391</accession>
<feature type="domain" description="Gfo/Idh/MocA-like oxidoreductase bacterial type C-terminal" evidence="2">
    <location>
        <begin position="187"/>
        <end position="275"/>
    </location>
</feature>
<dbReference type="PROSITE" id="PS51318">
    <property type="entry name" value="TAT"/>
    <property type="match status" value="1"/>
</dbReference>
<keyword evidence="3" id="KW-0560">Oxidoreductase</keyword>
<dbReference type="PANTHER" id="PTHR43818:SF5">
    <property type="entry name" value="OXIDOREDUCTASE FAMILY PROTEIN"/>
    <property type="match status" value="1"/>
</dbReference>
<dbReference type="GO" id="GO:0000166">
    <property type="term" value="F:nucleotide binding"/>
    <property type="evidence" value="ECO:0007669"/>
    <property type="project" value="InterPro"/>
</dbReference>
<dbReference type="InterPro" id="IPR036291">
    <property type="entry name" value="NAD(P)-bd_dom_sf"/>
</dbReference>
<dbReference type="Gene3D" id="3.40.50.720">
    <property type="entry name" value="NAD(P)-binding Rossmann-like Domain"/>
    <property type="match status" value="1"/>
</dbReference>
<proteinExistence type="predicted"/>
<reference evidence="3 4" key="1">
    <citation type="submission" date="2020-05" db="EMBL/GenBank/DDBJ databases">
        <title>Bremerella alba sp. nov., a novel planctomycete isolated from the surface of the macroalga Fucus spiralis.</title>
        <authorList>
            <person name="Godinho O."/>
            <person name="Botelho R."/>
            <person name="Albuquerque L."/>
            <person name="Wiegand S."/>
            <person name="Da Costa M.S."/>
            <person name="Lobo-Da-Cunha A."/>
            <person name="Jogler C."/>
            <person name="Lage O.M."/>
        </authorList>
    </citation>
    <scope>NUCLEOTIDE SEQUENCE [LARGE SCALE GENOMIC DNA]</scope>
    <source>
        <strain evidence="3 4">FF15</strain>
    </source>
</reference>
<dbReference type="PANTHER" id="PTHR43818">
    <property type="entry name" value="BCDNA.GH03377"/>
    <property type="match status" value="1"/>
</dbReference>
<dbReference type="InterPro" id="IPR000683">
    <property type="entry name" value="Gfo/Idh/MocA-like_OxRdtase_N"/>
</dbReference>
<dbReference type="Proteomes" id="UP000551616">
    <property type="component" value="Unassembled WGS sequence"/>
</dbReference>
<evidence type="ECO:0000259" key="2">
    <source>
        <dbReference type="Pfam" id="PF19051"/>
    </source>
</evidence>
<gene>
    <name evidence="3" type="primary">iolG_8</name>
    <name evidence="3" type="ORF">HOV93_12740</name>
</gene>